<proteinExistence type="inferred from homology"/>
<dbReference type="Pfam" id="PF17205">
    <property type="entry name" value="PSI_integrin"/>
    <property type="match status" value="1"/>
</dbReference>
<dbReference type="CDD" id="cd09917">
    <property type="entry name" value="F-box_SF"/>
    <property type="match status" value="1"/>
</dbReference>
<evidence type="ECO:0000256" key="5">
    <source>
        <dbReference type="ARBA" id="ARBA00022692"/>
    </source>
</evidence>
<dbReference type="InterPro" id="IPR057243">
    <property type="entry name" value="Integrin_I-EGF_CS"/>
</dbReference>
<evidence type="ECO:0000256" key="3">
    <source>
        <dbReference type="ARBA" id="ARBA00022475"/>
    </source>
</evidence>
<dbReference type="SUPFAM" id="SSF69687">
    <property type="entry name" value="Integrin beta tail domain"/>
    <property type="match status" value="1"/>
</dbReference>
<dbReference type="Pfam" id="PF23105">
    <property type="entry name" value="EGF_integrin"/>
    <property type="match status" value="1"/>
</dbReference>
<dbReference type="Gene3D" id="3.30.1680.10">
    <property type="entry name" value="ligand-binding face of the semaphorins, domain 2"/>
    <property type="match status" value="1"/>
</dbReference>
<comment type="subcellular location">
    <subcellularLocation>
        <location evidence="1 17">Cell membrane</location>
        <topology evidence="1 17">Single-pass type I membrane protein</topology>
    </subcellularLocation>
</comment>
<name>A0A182E8M5_ONCOC</name>
<evidence type="ECO:0000256" key="7">
    <source>
        <dbReference type="ARBA" id="ARBA00022729"/>
    </source>
</evidence>
<keyword evidence="16" id="KW-0325">Glycoprotein</keyword>
<dbReference type="PROSITE" id="PS00243">
    <property type="entry name" value="I_EGF_1"/>
    <property type="match status" value="1"/>
</dbReference>
<keyword evidence="4" id="KW-0245">EGF-like domain</keyword>
<keyword evidence="9" id="KW-0106">Calcium</keyword>
<dbReference type="InterPro" id="IPR036465">
    <property type="entry name" value="vWFA_dom_sf"/>
</dbReference>
<dbReference type="SMART" id="SM00187">
    <property type="entry name" value="INB"/>
    <property type="match status" value="1"/>
</dbReference>
<evidence type="ECO:0000313" key="23">
    <source>
        <dbReference type="WBParaSite" id="nOo.2.0.1.t04381-RA"/>
    </source>
</evidence>
<dbReference type="GO" id="GO:0007229">
    <property type="term" value="P:integrin-mediated signaling pathway"/>
    <property type="evidence" value="ECO:0007669"/>
    <property type="project" value="UniProtKB-KW"/>
</dbReference>
<keyword evidence="12 18" id="KW-1133">Transmembrane helix</keyword>
<evidence type="ECO:0000256" key="18">
    <source>
        <dbReference type="SAM" id="Phobius"/>
    </source>
</evidence>
<dbReference type="GO" id="GO:0007160">
    <property type="term" value="P:cell-matrix adhesion"/>
    <property type="evidence" value="ECO:0007669"/>
    <property type="project" value="TreeGrafter"/>
</dbReference>
<dbReference type="Pfam" id="PF23106">
    <property type="entry name" value="EGF_Teneurin"/>
    <property type="match status" value="1"/>
</dbReference>
<keyword evidence="22" id="KW-1185">Reference proteome</keyword>
<dbReference type="SMART" id="SM01242">
    <property type="entry name" value="Integrin_B_tail"/>
    <property type="match status" value="1"/>
</dbReference>
<reference evidence="21 22" key="2">
    <citation type="submission" date="2018-08" db="EMBL/GenBank/DDBJ databases">
        <authorList>
            <person name="Laetsch R D."/>
            <person name="Stevens L."/>
            <person name="Kumar S."/>
            <person name="Blaxter L. M."/>
        </authorList>
    </citation>
    <scope>NUCLEOTIDE SEQUENCE [LARGE SCALE GENOMIC DNA]</scope>
</reference>
<dbReference type="GO" id="GO:0051094">
    <property type="term" value="P:positive regulation of developmental process"/>
    <property type="evidence" value="ECO:0007669"/>
    <property type="project" value="UniProtKB-ARBA"/>
</dbReference>
<dbReference type="Gene3D" id="3.40.50.410">
    <property type="entry name" value="von Willebrand factor, type A domain"/>
    <property type="match status" value="1"/>
</dbReference>
<dbReference type="InterPro" id="IPR036349">
    <property type="entry name" value="Integrin_bsu_tail_dom_sf"/>
</dbReference>
<dbReference type="InterPro" id="IPR032695">
    <property type="entry name" value="Integrin_dom_sf"/>
</dbReference>
<keyword evidence="14 18" id="KW-0472">Membrane</keyword>
<evidence type="ECO:0000256" key="15">
    <source>
        <dbReference type="ARBA" id="ARBA00023157"/>
    </source>
</evidence>
<dbReference type="Pfam" id="PF08725">
    <property type="entry name" value="Integrin_b_cyt"/>
    <property type="match status" value="1"/>
</dbReference>
<evidence type="ECO:0000256" key="10">
    <source>
        <dbReference type="ARBA" id="ARBA00022842"/>
    </source>
</evidence>
<keyword evidence="7" id="KW-0732">Signal</keyword>
<comment type="similarity">
    <text evidence="2 17">Belongs to the integrin beta chain family.</text>
</comment>
<dbReference type="SUPFAM" id="SSF53300">
    <property type="entry name" value="vWA-like"/>
    <property type="match status" value="1"/>
</dbReference>
<dbReference type="GO" id="GO:0005178">
    <property type="term" value="F:integrin binding"/>
    <property type="evidence" value="ECO:0007669"/>
    <property type="project" value="TreeGrafter"/>
</dbReference>
<dbReference type="Gene3D" id="1.20.5.100">
    <property type="entry name" value="Cytochrome c1, transmembrane anchor, C-terminal"/>
    <property type="match status" value="1"/>
</dbReference>
<dbReference type="Gene3D" id="4.10.1240.30">
    <property type="match status" value="1"/>
</dbReference>
<keyword evidence="6" id="KW-0479">Metal-binding</keyword>
<evidence type="ECO:0000256" key="14">
    <source>
        <dbReference type="ARBA" id="ARBA00023136"/>
    </source>
</evidence>
<keyword evidence="11 17" id="KW-0130">Cell adhesion</keyword>
<evidence type="ECO:0000256" key="4">
    <source>
        <dbReference type="ARBA" id="ARBA00022536"/>
    </source>
</evidence>
<dbReference type="InterPro" id="IPR001810">
    <property type="entry name" value="F-box_dom"/>
</dbReference>
<keyword evidence="10" id="KW-0460">Magnesium</keyword>
<dbReference type="Pfam" id="PF00646">
    <property type="entry name" value="F-box"/>
    <property type="match status" value="1"/>
</dbReference>
<dbReference type="SUPFAM" id="SSF57196">
    <property type="entry name" value="EGF/Laminin"/>
    <property type="match status" value="2"/>
</dbReference>
<evidence type="ECO:0000259" key="20">
    <source>
        <dbReference type="SMART" id="SM01242"/>
    </source>
</evidence>
<feature type="domain" description="Integrin beta subunit VWA" evidence="19">
    <location>
        <begin position="57"/>
        <end position="482"/>
    </location>
</feature>
<feature type="transmembrane region" description="Helical" evidence="18">
    <location>
        <begin position="12"/>
        <end position="30"/>
    </location>
</feature>
<protein>
    <recommendedName>
        <fullName evidence="17">Integrin beta</fullName>
    </recommendedName>
</protein>
<dbReference type="AlphaFoldDB" id="A0A182E8M5"/>
<evidence type="ECO:0000256" key="2">
    <source>
        <dbReference type="ARBA" id="ARBA00007449"/>
    </source>
</evidence>
<evidence type="ECO:0000256" key="12">
    <source>
        <dbReference type="ARBA" id="ARBA00022989"/>
    </source>
</evidence>
<dbReference type="Pfam" id="PF00362">
    <property type="entry name" value="Integrin_beta"/>
    <property type="match status" value="1"/>
</dbReference>
<evidence type="ECO:0000256" key="9">
    <source>
        <dbReference type="ARBA" id="ARBA00022837"/>
    </source>
</evidence>
<dbReference type="PANTHER" id="PTHR10082">
    <property type="entry name" value="INTEGRIN BETA SUBUNIT"/>
    <property type="match status" value="1"/>
</dbReference>
<dbReference type="EMBL" id="UYRW01000978">
    <property type="protein sequence ID" value="VDK72807.1"/>
    <property type="molecule type" value="Genomic_DNA"/>
</dbReference>
<keyword evidence="8" id="KW-0677">Repeat</keyword>
<keyword evidence="13 17" id="KW-0401">Integrin</keyword>
<accession>A0A182E8M5</accession>
<dbReference type="OrthoDB" id="410592at2759"/>
<reference evidence="23" key="1">
    <citation type="submission" date="2016-06" db="UniProtKB">
        <authorList>
            <consortium name="WormBaseParasite"/>
        </authorList>
    </citation>
    <scope>IDENTIFICATION</scope>
</reference>
<keyword evidence="3" id="KW-1003">Cell membrane</keyword>
<dbReference type="WBParaSite" id="nOo.2.0.1.t04381-RA">
    <property type="protein sequence ID" value="nOo.2.0.1.t04381-RA"/>
    <property type="gene ID" value="nOo.2.0.1.g04381"/>
</dbReference>
<dbReference type="Pfam" id="PF07965">
    <property type="entry name" value="Integrin_B_tail"/>
    <property type="match status" value="1"/>
</dbReference>
<evidence type="ECO:0000313" key="22">
    <source>
        <dbReference type="Proteomes" id="UP000271087"/>
    </source>
</evidence>
<evidence type="ECO:0000256" key="17">
    <source>
        <dbReference type="RuleBase" id="RU000633"/>
    </source>
</evidence>
<dbReference type="InterPro" id="IPR012896">
    <property type="entry name" value="Integrin_bsu_tail"/>
</dbReference>
<dbReference type="FunFam" id="3.40.50.410:FF:000002">
    <property type="entry name" value="Integrin beta"/>
    <property type="match status" value="1"/>
</dbReference>
<dbReference type="PROSITE" id="PS52047">
    <property type="entry name" value="I_EGF_2"/>
    <property type="match status" value="3"/>
</dbReference>
<dbReference type="InterPro" id="IPR014836">
    <property type="entry name" value="Integrin_bsu_cyt_dom"/>
</dbReference>
<keyword evidence="15" id="KW-1015">Disulfide bond</keyword>
<feature type="domain" description="Integrin beta subunit tail" evidence="20">
    <location>
        <begin position="662"/>
        <end position="745"/>
    </location>
</feature>
<dbReference type="FunFam" id="2.10.25.10:FF:000155">
    <property type="entry name" value="Integrin beta"/>
    <property type="match status" value="1"/>
</dbReference>
<dbReference type="FunFam" id="2.10.25.10:FF:000098">
    <property type="entry name" value="Integrin beta"/>
    <property type="match status" value="1"/>
</dbReference>
<dbReference type="STRING" id="42157.A0A182E8M5"/>
<dbReference type="InterPro" id="IPR036047">
    <property type="entry name" value="F-box-like_dom_sf"/>
</dbReference>
<keyword evidence="5 17" id="KW-0812">Transmembrane</keyword>
<evidence type="ECO:0000256" key="11">
    <source>
        <dbReference type="ARBA" id="ARBA00022889"/>
    </source>
</evidence>
<evidence type="ECO:0000256" key="16">
    <source>
        <dbReference type="ARBA" id="ARBA00023180"/>
    </source>
</evidence>
<dbReference type="InterPro" id="IPR033760">
    <property type="entry name" value="Integrin_beta_N"/>
</dbReference>
<dbReference type="Proteomes" id="UP000271087">
    <property type="component" value="Unassembled WGS sequence"/>
</dbReference>
<dbReference type="Gene3D" id="2.60.40.1510">
    <property type="entry name" value="ntegrin, alpha v. Chain A, domain 3"/>
    <property type="match status" value="1"/>
</dbReference>
<feature type="transmembrane region" description="Helical" evidence="18">
    <location>
        <begin position="746"/>
        <end position="768"/>
    </location>
</feature>
<dbReference type="GO" id="GO:0008305">
    <property type="term" value="C:integrin complex"/>
    <property type="evidence" value="ECO:0007669"/>
    <property type="project" value="TreeGrafter"/>
</dbReference>
<dbReference type="GO" id="GO:0016477">
    <property type="term" value="P:cell migration"/>
    <property type="evidence" value="ECO:0007669"/>
    <property type="project" value="TreeGrafter"/>
</dbReference>
<dbReference type="SUPFAM" id="SSF69179">
    <property type="entry name" value="Integrin domains"/>
    <property type="match status" value="1"/>
</dbReference>
<dbReference type="GO" id="GO:0005925">
    <property type="term" value="C:focal adhesion"/>
    <property type="evidence" value="ECO:0007669"/>
    <property type="project" value="TreeGrafter"/>
</dbReference>
<evidence type="ECO:0000259" key="19">
    <source>
        <dbReference type="SMART" id="SM00187"/>
    </source>
</evidence>
<evidence type="ECO:0000256" key="8">
    <source>
        <dbReference type="ARBA" id="ARBA00022737"/>
    </source>
</evidence>
<dbReference type="GO" id="GO:0033627">
    <property type="term" value="P:cell adhesion mediated by integrin"/>
    <property type="evidence" value="ECO:0007669"/>
    <property type="project" value="TreeGrafter"/>
</dbReference>
<organism evidence="23">
    <name type="scientific">Onchocerca ochengi</name>
    <name type="common">Filarial nematode worm</name>
    <dbReference type="NCBI Taxonomy" id="42157"/>
    <lineage>
        <taxon>Eukaryota</taxon>
        <taxon>Metazoa</taxon>
        <taxon>Ecdysozoa</taxon>
        <taxon>Nematoda</taxon>
        <taxon>Chromadorea</taxon>
        <taxon>Rhabditida</taxon>
        <taxon>Spirurina</taxon>
        <taxon>Spiruromorpha</taxon>
        <taxon>Filarioidea</taxon>
        <taxon>Onchocercidae</taxon>
        <taxon>Onchocerca</taxon>
    </lineage>
</organism>
<dbReference type="Pfam" id="PF18372">
    <property type="entry name" value="I-EGF_1"/>
    <property type="match status" value="1"/>
</dbReference>
<evidence type="ECO:0000313" key="21">
    <source>
        <dbReference type="EMBL" id="VDK72807.1"/>
    </source>
</evidence>
<dbReference type="PANTHER" id="PTHR10082:SF60">
    <property type="entry name" value="INTEGRIN BETA-PS"/>
    <property type="match status" value="1"/>
</dbReference>
<dbReference type="InterPro" id="IPR040622">
    <property type="entry name" value="EGF_integrin_1"/>
</dbReference>
<dbReference type="InterPro" id="IPR002369">
    <property type="entry name" value="Integrin_bsu_VWA"/>
</dbReference>
<dbReference type="PRINTS" id="PR01186">
    <property type="entry name" value="INTEGRINB"/>
</dbReference>
<dbReference type="Gene3D" id="2.10.25.10">
    <property type="entry name" value="Laminin"/>
    <property type="match status" value="4"/>
</dbReference>
<evidence type="ECO:0000256" key="6">
    <source>
        <dbReference type="ARBA" id="ARBA00022723"/>
    </source>
</evidence>
<gene>
    <name evidence="21" type="ORF">NOO_LOCUS4381</name>
</gene>
<dbReference type="GO" id="GO:0098609">
    <property type="term" value="P:cell-cell adhesion"/>
    <property type="evidence" value="ECO:0007669"/>
    <property type="project" value="TreeGrafter"/>
</dbReference>
<dbReference type="GO" id="GO:0030334">
    <property type="term" value="P:regulation of cell migration"/>
    <property type="evidence" value="ECO:0007669"/>
    <property type="project" value="UniProtKB-ARBA"/>
</dbReference>
<dbReference type="InterPro" id="IPR057073">
    <property type="entry name" value="EGF_integrin_2"/>
</dbReference>
<dbReference type="FunFam" id="2.10.25.10:FF:000694">
    <property type="entry name" value="Integrin beta"/>
    <property type="match status" value="1"/>
</dbReference>
<dbReference type="SUPFAM" id="SSF81383">
    <property type="entry name" value="F-box domain"/>
    <property type="match status" value="1"/>
</dbReference>
<dbReference type="InterPro" id="IPR015812">
    <property type="entry name" value="Integrin_bsu"/>
</dbReference>
<dbReference type="SUPFAM" id="SSF103575">
    <property type="entry name" value="Plexin repeat"/>
    <property type="match status" value="1"/>
</dbReference>
<evidence type="ECO:0000256" key="13">
    <source>
        <dbReference type="ARBA" id="ARBA00023037"/>
    </source>
</evidence>
<dbReference type="GO" id="GO:0009986">
    <property type="term" value="C:cell surface"/>
    <property type="evidence" value="ECO:0007669"/>
    <property type="project" value="TreeGrafter"/>
</dbReference>
<sequence>MRDRWLMGFGWFYWLCFSTTIVIIIVAQEFSTDDVTSEVIESKKDFPCYSLPRENYTCSACIQFHDTCAWCSKADFDNENQHPRCDSLERLIEHGCPEYEIENPKTTVKTTENVELSNAGDAASEEEAVQLRPQRMLVNIRPKARVRFQVTYRQAVDYPVDLYYLMDLSYSMKDDKQKLSELGDLLAERMKAITKNFRLGFGSFIDKKLMPFVDPRPEKQLSPCPEQCAQPYGFKNQMSLTMDTARFSKEVDEAEISGNLDAPEGGFDAVLQALTCNDSIGWRERARKMIVFSTDAGFHYAGDGRMAGVVVPNDGQCHLDSQGYYTKSLDQDYPSVALLHQKIKERKANLIFAVTEKNEDLYKQLSDALPDVSSSVGVLADDSRNIVTLIEEEYNKISQKIIMVDNANSSQGLRLSYRSRCLDGHTLKETNVCDGIKVGDEVSFEVTLEATHCVKERDFNLKIGPSGLDETLQVDVHVLCDCDCETDRIVYNSPICRGKGDLVCGICICHGTNVGRHCECDAPGLSTVALDAKCRRTNESAICEGRGVCNCGVCECFERDNVNEKISGQFCECDNFNCPRHDRKICAGHGTCDCGQCTCQPGWTGRACECPLSLDSCMAANGKVCNGQGECICGRCRCFSDGPGYRYSGPKCEICPTCPSKCVEHKPCVMCQQWQTGPYNDTQCDECIFTVIPVKELPVLNDTTECQFVDPADDCTFYFLYYEDQRTDNLTVWVKEEKDCPPPVPVLAIVLGVIAGIVILGLILLLVWKLLTVLHDRAEFAKFDSERLLAKWDTLLCQMDLSDDVWNVIFSYLDVKARVNIASVNRRLSSLLSTWLDITRLSIKEDSLCIAGEIFKCTTKCDLHLILQHCPNLNNITIQTIRNENYLRQLSQIEHLNTLTLASSLLNSLSLSCLDALCTKKLRKLRLLQRYDEMKSTRNVLRQSQLTQIISAPLITLQISGITLKPVIFSKLCDGLKETLAELFISGALCNPPDFDQYISAIGMLTHLKALDIPPSLFSCCHRTLPQKMAILKSLNLKKISVYVHYYSAENIANFLNNMPKTLEELIIFRTTELDQTTWSRDFDKLPYKVYLCRLDDYIFEPSWMCDRNELLTHTLWLPPYNFAHNFSRTDLPVGDEVEWYQDILSMVEEEVNEQQESITAQSNSISTSRSEFVNLSRRLEMLIVLF</sequence>
<dbReference type="GO" id="GO:0046872">
    <property type="term" value="F:metal ion binding"/>
    <property type="evidence" value="ECO:0007669"/>
    <property type="project" value="UniProtKB-KW"/>
</dbReference>
<evidence type="ECO:0000256" key="1">
    <source>
        <dbReference type="ARBA" id="ARBA00004251"/>
    </source>
</evidence>